<dbReference type="PANTHER" id="PTHR40112:SF1">
    <property type="entry name" value="H2HPP ISOMERASE"/>
    <property type="match status" value="1"/>
</dbReference>
<dbReference type="Gene3D" id="2.60.120.10">
    <property type="entry name" value="Jelly Rolls"/>
    <property type="match status" value="1"/>
</dbReference>
<dbReference type="RefSeq" id="WP_041973404.1">
    <property type="nucleotide sequence ID" value="NZ_CBXV010000001.1"/>
</dbReference>
<evidence type="ECO:0000313" key="2">
    <source>
        <dbReference type="EMBL" id="CDM64294.1"/>
    </source>
</evidence>
<sequence>MKLPKRINWGEIPIEKVAEGIERQVIVGEKLMLCRLRFAPRIITPEHSHPHEQITLVERGRVLFLLDGEEVVASAGEALYFPPNSRHGATMLDEEVILIDIFAPPRRDLLPDR</sequence>
<dbReference type="STRING" id="454194.PYK22_00287"/>
<dbReference type="AlphaFoldDB" id="A0A0B6WVH8"/>
<dbReference type="OrthoDB" id="9811153at2"/>
<gene>
    <name evidence="2" type="ORF">PYK22_00287</name>
</gene>
<evidence type="ECO:0000259" key="1">
    <source>
        <dbReference type="Pfam" id="PF07883"/>
    </source>
</evidence>
<dbReference type="InterPro" id="IPR025499">
    <property type="entry name" value="KdgF"/>
</dbReference>
<dbReference type="Pfam" id="PF07883">
    <property type="entry name" value="Cupin_2"/>
    <property type="match status" value="1"/>
</dbReference>
<dbReference type="PANTHER" id="PTHR40112">
    <property type="entry name" value="H2HPP ISOMERASE"/>
    <property type="match status" value="1"/>
</dbReference>
<dbReference type="InterPro" id="IPR013096">
    <property type="entry name" value="Cupin_2"/>
</dbReference>
<dbReference type="SUPFAM" id="SSF51182">
    <property type="entry name" value="RmlC-like cupins"/>
    <property type="match status" value="1"/>
</dbReference>
<dbReference type="PIRSF" id="PIRSF029883">
    <property type="entry name" value="KdgF"/>
    <property type="match status" value="1"/>
</dbReference>
<reference evidence="2 3" key="1">
    <citation type="submission" date="2013-12" db="EMBL/GenBank/DDBJ databases">
        <authorList>
            <person name="Stott M."/>
        </authorList>
    </citation>
    <scope>NUCLEOTIDE SEQUENCE [LARGE SCALE GENOMIC DNA]</scope>
    <source>
        <strain evidence="2 3">K22</strain>
    </source>
</reference>
<protein>
    <submittedName>
        <fullName evidence="2">Cupin domain-containing protein</fullName>
    </submittedName>
</protein>
<keyword evidence="3" id="KW-1185">Reference proteome</keyword>
<accession>A0A0B6WVH8</accession>
<dbReference type="EMBL" id="CBXV010000001">
    <property type="protein sequence ID" value="CDM64294.1"/>
    <property type="molecule type" value="Genomic_DNA"/>
</dbReference>
<name>A0A0B6WVH8_9BACT</name>
<dbReference type="InterPro" id="IPR052535">
    <property type="entry name" value="Bacilysin_H2HPP_isomerase"/>
</dbReference>
<organism evidence="2 3">
    <name type="scientific">Pyrinomonas methylaliphatogenes</name>
    <dbReference type="NCBI Taxonomy" id="454194"/>
    <lineage>
        <taxon>Bacteria</taxon>
        <taxon>Pseudomonadati</taxon>
        <taxon>Acidobacteriota</taxon>
        <taxon>Blastocatellia</taxon>
        <taxon>Blastocatellales</taxon>
        <taxon>Pyrinomonadaceae</taxon>
        <taxon>Pyrinomonas</taxon>
    </lineage>
</organism>
<dbReference type="InterPro" id="IPR014710">
    <property type="entry name" value="RmlC-like_jellyroll"/>
</dbReference>
<reference evidence="2 3" key="2">
    <citation type="submission" date="2015-01" db="EMBL/GenBank/DDBJ databases">
        <title>Complete genome sequence of Pyrinomonas methylaliphatogenes type strain K22T.</title>
        <authorList>
            <person name="Lee K.C.Y."/>
            <person name="Power J.F."/>
            <person name="Dunfield P.F."/>
            <person name="Morgan X.C."/>
            <person name="Huttenhower C."/>
            <person name="Stott M.B."/>
        </authorList>
    </citation>
    <scope>NUCLEOTIDE SEQUENCE [LARGE SCALE GENOMIC DNA]</scope>
    <source>
        <strain evidence="2 3">K22</strain>
    </source>
</reference>
<dbReference type="CDD" id="cd02238">
    <property type="entry name" value="cupin_KdgF"/>
    <property type="match status" value="1"/>
</dbReference>
<proteinExistence type="predicted"/>
<feature type="domain" description="Cupin type-2" evidence="1">
    <location>
        <begin position="37"/>
        <end position="101"/>
    </location>
</feature>
<dbReference type="Proteomes" id="UP000031518">
    <property type="component" value="Unassembled WGS sequence"/>
</dbReference>
<evidence type="ECO:0000313" key="3">
    <source>
        <dbReference type="Proteomes" id="UP000031518"/>
    </source>
</evidence>
<dbReference type="InterPro" id="IPR011051">
    <property type="entry name" value="RmlC_Cupin_sf"/>
</dbReference>